<comment type="caution">
    <text evidence="1">The sequence shown here is derived from an EMBL/GenBank/DDBJ whole genome shotgun (WGS) entry which is preliminary data.</text>
</comment>
<dbReference type="EMBL" id="QSRD01000227">
    <property type="protein sequence ID" value="RGK88512.1"/>
    <property type="molecule type" value="Genomic_DNA"/>
</dbReference>
<dbReference type="Proteomes" id="UP000260835">
    <property type="component" value="Unassembled WGS sequence"/>
</dbReference>
<evidence type="ECO:0000313" key="2">
    <source>
        <dbReference type="Proteomes" id="UP000260835"/>
    </source>
</evidence>
<protein>
    <submittedName>
        <fullName evidence="1">Uncharacterized protein</fullName>
    </submittedName>
</protein>
<organism evidence="1 2">
    <name type="scientific">Prevotella disiens</name>
    <dbReference type="NCBI Taxonomy" id="28130"/>
    <lineage>
        <taxon>Bacteria</taxon>
        <taxon>Pseudomonadati</taxon>
        <taxon>Bacteroidota</taxon>
        <taxon>Bacteroidia</taxon>
        <taxon>Bacteroidales</taxon>
        <taxon>Prevotellaceae</taxon>
        <taxon>Prevotella</taxon>
    </lineage>
</organism>
<evidence type="ECO:0000313" key="1">
    <source>
        <dbReference type="EMBL" id="RGK88512.1"/>
    </source>
</evidence>
<dbReference type="AlphaFoldDB" id="A0A3E4Q805"/>
<gene>
    <name evidence="1" type="ORF">DXC89_12155</name>
</gene>
<reference evidence="1 2" key="1">
    <citation type="submission" date="2018-08" db="EMBL/GenBank/DDBJ databases">
        <title>A genome reference for cultivated species of the human gut microbiota.</title>
        <authorList>
            <person name="Zou Y."/>
            <person name="Xue W."/>
            <person name="Luo G."/>
        </authorList>
    </citation>
    <scope>NUCLEOTIDE SEQUENCE [LARGE SCALE GENOMIC DNA]</scope>
    <source>
        <strain evidence="1 2">TF09-12</strain>
    </source>
</reference>
<accession>A0A3E4Q805</accession>
<name>A0A3E4Q805_9BACT</name>
<sequence length="88" mass="10458">DLAYYSQNFDCNIYCVKEFFNEKLRLKLAVNNLFNTSREKWSKNTNNIILNKWNDANRCTFAFTASYQINPSKNKYKGEKSSNELNRL</sequence>
<feature type="non-terminal residue" evidence="1">
    <location>
        <position position="1"/>
    </location>
</feature>
<dbReference type="RefSeq" id="WP_147329261.1">
    <property type="nucleotide sequence ID" value="NZ_CABOGP010000227.1"/>
</dbReference>
<proteinExistence type="predicted"/>